<evidence type="ECO:0000259" key="6">
    <source>
        <dbReference type="PROSITE" id="PS51462"/>
    </source>
</evidence>
<evidence type="ECO:0000313" key="8">
    <source>
        <dbReference type="Proteomes" id="UP000198415"/>
    </source>
</evidence>
<dbReference type="PROSITE" id="PS51462">
    <property type="entry name" value="NUDIX"/>
    <property type="match status" value="1"/>
</dbReference>
<dbReference type="InterPro" id="IPR000086">
    <property type="entry name" value="NUDIX_hydrolase_dom"/>
</dbReference>
<feature type="domain" description="Nudix hydrolase" evidence="6">
    <location>
        <begin position="1"/>
        <end position="129"/>
    </location>
</feature>
<dbReference type="PROSITE" id="PS00893">
    <property type="entry name" value="NUDIX_BOX"/>
    <property type="match status" value="1"/>
</dbReference>
<dbReference type="GO" id="GO:0046872">
    <property type="term" value="F:metal ion binding"/>
    <property type="evidence" value="ECO:0007669"/>
    <property type="project" value="UniProtKB-KW"/>
</dbReference>
<dbReference type="Pfam" id="PF00293">
    <property type="entry name" value="NUDIX"/>
    <property type="match status" value="1"/>
</dbReference>
<evidence type="ECO:0000256" key="1">
    <source>
        <dbReference type="ARBA" id="ARBA00001946"/>
    </source>
</evidence>
<dbReference type="GO" id="GO:0005737">
    <property type="term" value="C:cytoplasm"/>
    <property type="evidence" value="ECO:0007669"/>
    <property type="project" value="TreeGrafter"/>
</dbReference>
<comment type="similarity">
    <text evidence="2">Belongs to the Nudix hydrolase family.</text>
</comment>
<evidence type="ECO:0000256" key="2">
    <source>
        <dbReference type="ARBA" id="ARBA00005582"/>
    </source>
</evidence>
<keyword evidence="4" id="KW-0378">Hydrolase</keyword>
<dbReference type="InterPro" id="IPR020084">
    <property type="entry name" value="NUDIX_hydrolase_CS"/>
</dbReference>
<dbReference type="InterPro" id="IPR015797">
    <property type="entry name" value="NUDIX_hydrolase-like_dom_sf"/>
</dbReference>
<reference evidence="7 8" key="1">
    <citation type="submission" date="2017-06" db="EMBL/GenBank/DDBJ databases">
        <authorList>
            <person name="Kim H.J."/>
            <person name="Triplett B.A."/>
        </authorList>
    </citation>
    <scope>NUCLEOTIDE SEQUENCE [LARGE SCALE GENOMIC DNA]</scope>
    <source>
        <strain evidence="7 8">DSM 43151</strain>
    </source>
</reference>
<organism evidence="7 8">
    <name type="scientific">Actinoplanes regularis</name>
    <dbReference type="NCBI Taxonomy" id="52697"/>
    <lineage>
        <taxon>Bacteria</taxon>
        <taxon>Bacillati</taxon>
        <taxon>Actinomycetota</taxon>
        <taxon>Actinomycetes</taxon>
        <taxon>Micromonosporales</taxon>
        <taxon>Micromonosporaceae</taxon>
        <taxon>Actinoplanes</taxon>
    </lineage>
</organism>
<dbReference type="EMBL" id="FZNR01000005">
    <property type="protein sequence ID" value="SNR73588.1"/>
    <property type="molecule type" value="Genomic_DNA"/>
</dbReference>
<dbReference type="Proteomes" id="UP000198415">
    <property type="component" value="Unassembled WGS sequence"/>
</dbReference>
<protein>
    <submittedName>
        <fullName evidence="7">ADP-ribose pyrophosphatase YjhB, NUDIX family</fullName>
    </submittedName>
</protein>
<dbReference type="PANTHER" id="PTHR43758:SF8">
    <property type="entry name" value="8-OXO-DGTP DIPHOSPHATASE YTKD-RELATED"/>
    <property type="match status" value="1"/>
</dbReference>
<name>A0A238YRZ3_9ACTN</name>
<sequence length="138" mass="15277">MFLLLIDGDQVLLALREGTGYADGQWNAPSGKLELGEDAFTGIRREAAEEIGVRFGGDEPHFAAVVHHRNLKHGRIGLVFTARFDVHRHGEPVNREPHKCGEIRWFPLDAMPSNTYPSTVAAISAWRAGTPLLLSGWH</sequence>
<keyword evidence="8" id="KW-1185">Reference proteome</keyword>
<keyword evidence="5" id="KW-0460">Magnesium</keyword>
<dbReference type="SUPFAM" id="SSF55811">
    <property type="entry name" value="Nudix"/>
    <property type="match status" value="1"/>
</dbReference>
<evidence type="ECO:0000256" key="4">
    <source>
        <dbReference type="ARBA" id="ARBA00022801"/>
    </source>
</evidence>
<proteinExistence type="inferred from homology"/>
<accession>A0A238YRZ3</accession>
<evidence type="ECO:0000256" key="3">
    <source>
        <dbReference type="ARBA" id="ARBA00022723"/>
    </source>
</evidence>
<dbReference type="AlphaFoldDB" id="A0A238YRZ3"/>
<comment type="cofactor">
    <cofactor evidence="1">
        <name>Mg(2+)</name>
        <dbReference type="ChEBI" id="CHEBI:18420"/>
    </cofactor>
</comment>
<dbReference type="GO" id="GO:0016818">
    <property type="term" value="F:hydrolase activity, acting on acid anhydrides, in phosphorus-containing anhydrides"/>
    <property type="evidence" value="ECO:0007669"/>
    <property type="project" value="TreeGrafter"/>
</dbReference>
<keyword evidence="3" id="KW-0479">Metal-binding</keyword>
<evidence type="ECO:0000313" key="7">
    <source>
        <dbReference type="EMBL" id="SNR73588.1"/>
    </source>
</evidence>
<gene>
    <name evidence="7" type="ORF">SAMN06264365_105115</name>
</gene>
<dbReference type="PANTHER" id="PTHR43758">
    <property type="entry name" value="7,8-DIHYDRO-8-OXOGUANINE TRIPHOSPHATASE"/>
    <property type="match status" value="1"/>
</dbReference>
<dbReference type="Gene3D" id="3.90.79.10">
    <property type="entry name" value="Nucleoside Triphosphate Pyrophosphohydrolase"/>
    <property type="match status" value="1"/>
</dbReference>
<evidence type="ECO:0000256" key="5">
    <source>
        <dbReference type="ARBA" id="ARBA00022842"/>
    </source>
</evidence>